<keyword evidence="4" id="KW-1185">Reference proteome</keyword>
<feature type="domain" description="Arrestin-like N-terminal" evidence="2">
    <location>
        <begin position="16"/>
        <end position="155"/>
    </location>
</feature>
<evidence type="ECO:0000256" key="1">
    <source>
        <dbReference type="SAM" id="MobiDB-lite"/>
    </source>
</evidence>
<sequence>MAPDSSSTQPITLHFQDIVRVAGEVIEGRVDVHVPLTRKDGIDRVRIDLQGIMNTRIYSWNEQLKEDDLHTQTVPLCSSSQILWTSQSRRRDSDVVSCPFRFDLPENLPPSFWYAPTKSSPRPAATIKYSLKVVGFRPGSFHRNRRIRRVFLVMPSASESQLLARESLRQGWEGPWKITAKDAKVRRGIWGDYSRVSATLSLPDLPAFPISTPIPYTFHVVTETKTLDRSDRPEKHGKPLFPSPPTRTSELSQVLRRNIEYVVHETYHTYKEEKKDIFDLQTSQSLVDNTASFSVGHAQTARTQPMESARKVAAVVDKPEWIPKDEKGHGIWRRSVHFTSTLAFPFAPTFNTETINWEYTLKFTVPFPGIGNDLKIKVPIHLSPTSARPPPPTGAPGSSGITYADILPAGPPPMFDLPPTYWSSDSHDWDDEKDEQK</sequence>
<dbReference type="PANTHER" id="PTHR11188:SF17">
    <property type="entry name" value="FI21816P1"/>
    <property type="match status" value="1"/>
</dbReference>
<dbReference type="Proteomes" id="UP000623467">
    <property type="component" value="Unassembled WGS sequence"/>
</dbReference>
<organism evidence="3 4">
    <name type="scientific">Mycena sanguinolenta</name>
    <dbReference type="NCBI Taxonomy" id="230812"/>
    <lineage>
        <taxon>Eukaryota</taxon>
        <taxon>Fungi</taxon>
        <taxon>Dikarya</taxon>
        <taxon>Basidiomycota</taxon>
        <taxon>Agaricomycotina</taxon>
        <taxon>Agaricomycetes</taxon>
        <taxon>Agaricomycetidae</taxon>
        <taxon>Agaricales</taxon>
        <taxon>Marasmiineae</taxon>
        <taxon>Mycenaceae</taxon>
        <taxon>Mycena</taxon>
    </lineage>
</organism>
<protein>
    <submittedName>
        <fullName evidence="3">Arrestin-N domain-containing protein</fullName>
    </submittedName>
</protein>
<dbReference type="AlphaFoldDB" id="A0A8H7CR47"/>
<dbReference type="InterPro" id="IPR011021">
    <property type="entry name" value="Arrestin-like_N"/>
</dbReference>
<proteinExistence type="predicted"/>
<dbReference type="PANTHER" id="PTHR11188">
    <property type="entry name" value="ARRESTIN DOMAIN CONTAINING PROTEIN"/>
    <property type="match status" value="1"/>
</dbReference>
<gene>
    <name evidence="3" type="ORF">MSAN_01925600</name>
</gene>
<evidence type="ECO:0000313" key="4">
    <source>
        <dbReference type="Proteomes" id="UP000623467"/>
    </source>
</evidence>
<dbReference type="OrthoDB" id="2333384at2759"/>
<evidence type="ECO:0000259" key="2">
    <source>
        <dbReference type="Pfam" id="PF00339"/>
    </source>
</evidence>
<reference evidence="3" key="1">
    <citation type="submission" date="2020-05" db="EMBL/GenBank/DDBJ databases">
        <title>Mycena genomes resolve the evolution of fungal bioluminescence.</title>
        <authorList>
            <person name="Tsai I.J."/>
        </authorList>
    </citation>
    <scope>NUCLEOTIDE SEQUENCE</scope>
    <source>
        <strain evidence="3">160909Yilan</strain>
    </source>
</reference>
<accession>A0A8H7CR47</accession>
<evidence type="ECO:0000313" key="3">
    <source>
        <dbReference type="EMBL" id="KAF7344443.1"/>
    </source>
</evidence>
<comment type="caution">
    <text evidence="3">The sequence shown here is derived from an EMBL/GenBank/DDBJ whole genome shotgun (WGS) entry which is preliminary data.</text>
</comment>
<dbReference type="InterPro" id="IPR014752">
    <property type="entry name" value="Arrestin-like_C"/>
</dbReference>
<dbReference type="GO" id="GO:0005737">
    <property type="term" value="C:cytoplasm"/>
    <property type="evidence" value="ECO:0007669"/>
    <property type="project" value="TreeGrafter"/>
</dbReference>
<dbReference type="EMBL" id="JACAZH010000021">
    <property type="protein sequence ID" value="KAF7344443.1"/>
    <property type="molecule type" value="Genomic_DNA"/>
</dbReference>
<dbReference type="Pfam" id="PF00339">
    <property type="entry name" value="Arrestin_N"/>
    <property type="match status" value="1"/>
</dbReference>
<feature type="compositionally biased region" description="Acidic residues" evidence="1">
    <location>
        <begin position="428"/>
        <end position="437"/>
    </location>
</feature>
<dbReference type="InterPro" id="IPR014756">
    <property type="entry name" value="Ig_E-set"/>
</dbReference>
<feature type="compositionally biased region" description="Basic and acidic residues" evidence="1">
    <location>
        <begin position="225"/>
        <end position="237"/>
    </location>
</feature>
<feature type="region of interest" description="Disordered" evidence="1">
    <location>
        <begin position="383"/>
        <end position="437"/>
    </location>
</feature>
<dbReference type="SUPFAM" id="SSF81296">
    <property type="entry name" value="E set domains"/>
    <property type="match status" value="1"/>
</dbReference>
<feature type="region of interest" description="Disordered" evidence="1">
    <location>
        <begin position="225"/>
        <end position="248"/>
    </location>
</feature>
<dbReference type="Gene3D" id="2.60.40.640">
    <property type="match status" value="1"/>
</dbReference>
<name>A0A8H7CR47_9AGAR</name>
<dbReference type="InterPro" id="IPR050357">
    <property type="entry name" value="Arrestin_domain-protein"/>
</dbReference>
<dbReference type="GO" id="GO:0015031">
    <property type="term" value="P:protein transport"/>
    <property type="evidence" value="ECO:0007669"/>
    <property type="project" value="TreeGrafter"/>
</dbReference>